<dbReference type="EMBL" id="CAJVQC010120860">
    <property type="protein sequence ID" value="CAG8838533.1"/>
    <property type="molecule type" value="Genomic_DNA"/>
</dbReference>
<dbReference type="Proteomes" id="UP000789920">
    <property type="component" value="Unassembled WGS sequence"/>
</dbReference>
<reference evidence="1" key="1">
    <citation type="submission" date="2021-06" db="EMBL/GenBank/DDBJ databases">
        <authorList>
            <person name="Kallberg Y."/>
            <person name="Tangrot J."/>
            <person name="Rosling A."/>
        </authorList>
    </citation>
    <scope>NUCLEOTIDE SEQUENCE</scope>
    <source>
        <strain evidence="1">MA461A</strain>
    </source>
</reference>
<protein>
    <submittedName>
        <fullName evidence="1">9373_t:CDS:1</fullName>
    </submittedName>
</protein>
<proteinExistence type="predicted"/>
<name>A0ACA9SHJ9_9GLOM</name>
<sequence>ITNNSQSPKPAFVRKWHLTMIPKNMNLMTHHLRNARPFRVLQNYILQFSWDESSFDNIVGKYTLTRKPLTPSPSFLEVKDIGIDVEYCCCCLVPLL</sequence>
<organism evidence="1 2">
    <name type="scientific">Racocetra persica</name>
    <dbReference type="NCBI Taxonomy" id="160502"/>
    <lineage>
        <taxon>Eukaryota</taxon>
        <taxon>Fungi</taxon>
        <taxon>Fungi incertae sedis</taxon>
        <taxon>Mucoromycota</taxon>
        <taxon>Glomeromycotina</taxon>
        <taxon>Glomeromycetes</taxon>
        <taxon>Diversisporales</taxon>
        <taxon>Gigasporaceae</taxon>
        <taxon>Racocetra</taxon>
    </lineage>
</organism>
<accession>A0ACA9SHJ9</accession>
<feature type="non-terminal residue" evidence="1">
    <location>
        <position position="1"/>
    </location>
</feature>
<keyword evidence="2" id="KW-1185">Reference proteome</keyword>
<evidence type="ECO:0000313" key="2">
    <source>
        <dbReference type="Proteomes" id="UP000789920"/>
    </source>
</evidence>
<feature type="non-terminal residue" evidence="1">
    <location>
        <position position="96"/>
    </location>
</feature>
<gene>
    <name evidence="1" type="ORF">RPERSI_LOCUS30706</name>
</gene>
<comment type="caution">
    <text evidence="1">The sequence shown here is derived from an EMBL/GenBank/DDBJ whole genome shotgun (WGS) entry which is preliminary data.</text>
</comment>
<evidence type="ECO:0000313" key="1">
    <source>
        <dbReference type="EMBL" id="CAG8838533.1"/>
    </source>
</evidence>